<feature type="region of interest" description="Disordered" evidence="1">
    <location>
        <begin position="1"/>
        <end position="38"/>
    </location>
</feature>
<keyword evidence="3" id="KW-1185">Reference proteome</keyword>
<evidence type="ECO:0000256" key="1">
    <source>
        <dbReference type="SAM" id="MobiDB-lite"/>
    </source>
</evidence>
<dbReference type="OrthoDB" id="167202at2759"/>
<dbReference type="EMBL" id="NBNE01000555">
    <property type="protein sequence ID" value="OWZ18669.1"/>
    <property type="molecule type" value="Genomic_DNA"/>
</dbReference>
<accession>A0A225WNG6</accession>
<proteinExistence type="predicted"/>
<organism evidence="2 3">
    <name type="scientific">Phytophthora megakarya</name>
    <dbReference type="NCBI Taxonomy" id="4795"/>
    <lineage>
        <taxon>Eukaryota</taxon>
        <taxon>Sar</taxon>
        <taxon>Stramenopiles</taxon>
        <taxon>Oomycota</taxon>
        <taxon>Peronosporomycetes</taxon>
        <taxon>Peronosporales</taxon>
        <taxon>Peronosporaceae</taxon>
        <taxon>Phytophthora</taxon>
    </lineage>
</organism>
<name>A0A225WNG6_9STRA</name>
<gene>
    <name evidence="2" type="ORF">PHMEG_0007207</name>
</gene>
<dbReference type="Proteomes" id="UP000198211">
    <property type="component" value="Unassembled WGS sequence"/>
</dbReference>
<protein>
    <submittedName>
        <fullName evidence="2">Uncharacterized protein</fullName>
    </submittedName>
</protein>
<feature type="region of interest" description="Disordered" evidence="1">
    <location>
        <begin position="256"/>
        <end position="282"/>
    </location>
</feature>
<sequence length="292" mass="32338">MTILRRATPRTTGNDVSRPPGRRGPPATQATVQRPGRYMPPESLLHALEEAITQQGNAADVRSIALREVQRARVPATLKLKLFIPAGQLARTHQLDKILVAISKDMQTATWISAISTLCDFIRIPGRGIRFTCTSSAMAAKLGGTAIHIFGSDYIIKSASVFDRIMCLPIWMTTLYAYFTRLGLSSLVTPMYQVGALTSRDRTLWFNSLDCPKALMVDETTALREIFFEGSSNPVFVQHKLRALNVTPSSILERNAKQARERGNAASETAPTQLGNKTPGKNTLRHWKIEFD</sequence>
<evidence type="ECO:0000313" key="3">
    <source>
        <dbReference type="Proteomes" id="UP000198211"/>
    </source>
</evidence>
<comment type="caution">
    <text evidence="2">The sequence shown here is derived from an EMBL/GenBank/DDBJ whole genome shotgun (WGS) entry which is preliminary data.</text>
</comment>
<feature type="compositionally biased region" description="Polar residues" evidence="1">
    <location>
        <begin position="266"/>
        <end position="281"/>
    </location>
</feature>
<evidence type="ECO:0000313" key="2">
    <source>
        <dbReference type="EMBL" id="OWZ18669.1"/>
    </source>
</evidence>
<reference evidence="3" key="1">
    <citation type="submission" date="2017-03" db="EMBL/GenBank/DDBJ databases">
        <title>Phytopthora megakarya and P. palmivora, two closely related causual agents of cacao black pod achieved similar genome size and gene model numbers by different mechanisms.</title>
        <authorList>
            <person name="Ali S."/>
            <person name="Shao J."/>
            <person name="Larry D.J."/>
            <person name="Kronmiller B."/>
            <person name="Shen D."/>
            <person name="Strem M.D."/>
            <person name="Melnick R.L."/>
            <person name="Guiltinan M.J."/>
            <person name="Tyler B.M."/>
            <person name="Meinhardt L.W."/>
            <person name="Bailey B.A."/>
        </authorList>
    </citation>
    <scope>NUCLEOTIDE SEQUENCE [LARGE SCALE GENOMIC DNA]</scope>
    <source>
        <strain evidence="3">zdho120</strain>
    </source>
</reference>
<dbReference type="AlphaFoldDB" id="A0A225WNG6"/>